<accession>A0ACC3AEM4</accession>
<gene>
    <name evidence="1" type="primary">pli1</name>
    <name evidence="1" type="ORF">H2198_002387</name>
</gene>
<protein>
    <submittedName>
        <fullName evidence="1">E3 SUMO-protein ligase pli1</fullName>
    </submittedName>
</protein>
<dbReference type="EMBL" id="JAPDRQ010000029">
    <property type="protein sequence ID" value="KAJ9660645.1"/>
    <property type="molecule type" value="Genomic_DNA"/>
</dbReference>
<reference evidence="1" key="1">
    <citation type="submission" date="2022-10" db="EMBL/GenBank/DDBJ databases">
        <title>Culturing micro-colonial fungi from biological soil crusts in the Mojave desert and describing Neophaeococcomyces mojavensis, and introducing the new genera and species Taxawa tesnikishii.</title>
        <authorList>
            <person name="Kurbessoian T."/>
            <person name="Stajich J.E."/>
        </authorList>
    </citation>
    <scope>NUCLEOTIDE SEQUENCE</scope>
    <source>
        <strain evidence="1">JES_112</strain>
    </source>
</reference>
<keyword evidence="1" id="KW-0436">Ligase</keyword>
<name>A0ACC3AEM4_9EURO</name>
<organism evidence="1 2">
    <name type="scientific">Neophaeococcomyces mojaviensis</name>
    <dbReference type="NCBI Taxonomy" id="3383035"/>
    <lineage>
        <taxon>Eukaryota</taxon>
        <taxon>Fungi</taxon>
        <taxon>Dikarya</taxon>
        <taxon>Ascomycota</taxon>
        <taxon>Pezizomycotina</taxon>
        <taxon>Eurotiomycetes</taxon>
        <taxon>Chaetothyriomycetidae</taxon>
        <taxon>Chaetothyriales</taxon>
        <taxon>Chaetothyriales incertae sedis</taxon>
        <taxon>Neophaeococcomyces</taxon>
    </lineage>
</organism>
<evidence type="ECO:0000313" key="2">
    <source>
        <dbReference type="Proteomes" id="UP001172386"/>
    </source>
</evidence>
<evidence type="ECO:0000313" key="1">
    <source>
        <dbReference type="EMBL" id="KAJ9660645.1"/>
    </source>
</evidence>
<proteinExistence type="predicted"/>
<keyword evidence="2" id="KW-1185">Reference proteome</keyword>
<dbReference type="Proteomes" id="UP001172386">
    <property type="component" value="Unassembled WGS sequence"/>
</dbReference>
<sequence>MASYGGATIQGDLLRGTVAEAKTLTVDRLKRVLRGESLPQGGLKNELQMRLIAHIENVARQNDHEHLRRIRDAIRSQNPHTYYTASSSSNLYGASNPYPSPYSNHTPASSASPQFHNSPTPRIPPAPLVMPPNSGYAANRINFKDSPFYKLQRQLTNVLELKAREQTRDTVRLTINLDETLAARFQNDPACRAFVFCAAESFDMAYKPVDVAFPHHAELKCNQEDLKANLKGLKNKPGSTRPVDITHLLRKKSGFPNTVELVYALTNKAVPPTQKYFLLVQLVQKKPVESLVDDLKRGKYLSRDRVISEMQARLEDDEIVAVSTNMSLKDPVQMTRIDTPCRAMSCKHNQCFDAAVYLALQEQAPTWTCPICNKSAPYESLVFDQYVQHILKSTSDETEQVTIEPDGRWHLIKSEEDDKKQNNNPFSNRNDSDDDDDDLVEIVDPEAPRSTTTIRTMTPGIRTPPIGGRDGSFPPPRPPSTSFTNASSQTQSQPKKRPREEVIDLTLSDDDDDDQPPVSRIKRSSLPSQVSDSNRLGGAGQVRFYLPPPVIHRAPLAGSSPGWGDYTFDGYDGGYDGNSY</sequence>
<comment type="caution">
    <text evidence="1">The sequence shown here is derived from an EMBL/GenBank/DDBJ whole genome shotgun (WGS) entry which is preliminary data.</text>
</comment>